<accession>A0AAD6WL50</accession>
<feature type="region of interest" description="Disordered" evidence="1">
    <location>
        <begin position="227"/>
        <end position="248"/>
    </location>
</feature>
<evidence type="ECO:0000313" key="2">
    <source>
        <dbReference type="EMBL" id="KAJ7018038.1"/>
    </source>
</evidence>
<dbReference type="Proteomes" id="UP001218188">
    <property type="component" value="Unassembled WGS sequence"/>
</dbReference>
<sequence length="576" mass="60818">MNNPGYYGKGSVKVSSPTNEHDGPIRRLAISADKLVTQSFAGIDTVYDVLQYGYEYITYVQLRAGRGDCTGARRIGIDHAATRWVPVFSHFKFVGRLRGLRLVWGTRMRCAADAVISSLRLLRGGMAEEAVRGSEVGNAVRATAARRAFSACPRAYNRGGLTRGGRGALHWCPIVHGGADLQVPQTGGVGCRRPPHPCSALVCVNCQLLARSCGSISITIATANDTLGPASPTHSLNEPTAQRSSPSPTLLAVLPNTPSVKTGVFDGTLTPKLHVQLAEARGNIPVLSLDDLRKRGQATKEAIDPGVLAARRPAPSSVSCIVGIVIPHANLVASGGAVDTLLGHGHHLTADHAARVPTTRTHPRGHRRAVHALWRDADGVWANQDADGRECAEGIVGKVQAGGAMGILRISGRALWSAWETVRKGIGGKVQAGGAIRSCVFKGVVEAKKLGTPGLALLADSGGYGMIESCAMCAIMPPEVFRFDSVTVPSIELKLRGGILLLRTTGRDGGARESRVLDARVDPKVAALVLRECNVAGKKATETLTAVVLTPDGWTPESELGYSGADDPEVRDCEEV</sequence>
<feature type="region of interest" description="Disordered" evidence="1">
    <location>
        <begin position="1"/>
        <end position="20"/>
    </location>
</feature>
<organism evidence="2 3">
    <name type="scientific">Mycena alexandri</name>
    <dbReference type="NCBI Taxonomy" id="1745969"/>
    <lineage>
        <taxon>Eukaryota</taxon>
        <taxon>Fungi</taxon>
        <taxon>Dikarya</taxon>
        <taxon>Basidiomycota</taxon>
        <taxon>Agaricomycotina</taxon>
        <taxon>Agaricomycetes</taxon>
        <taxon>Agaricomycetidae</taxon>
        <taxon>Agaricales</taxon>
        <taxon>Marasmiineae</taxon>
        <taxon>Mycenaceae</taxon>
        <taxon>Mycena</taxon>
    </lineage>
</organism>
<evidence type="ECO:0000313" key="3">
    <source>
        <dbReference type="Proteomes" id="UP001218188"/>
    </source>
</evidence>
<name>A0AAD6WL50_9AGAR</name>
<dbReference type="AlphaFoldDB" id="A0AAD6WL50"/>
<reference evidence="2" key="1">
    <citation type="submission" date="2023-03" db="EMBL/GenBank/DDBJ databases">
        <title>Massive genome expansion in bonnet fungi (Mycena s.s.) driven by repeated elements and novel gene families across ecological guilds.</title>
        <authorList>
            <consortium name="Lawrence Berkeley National Laboratory"/>
            <person name="Harder C.B."/>
            <person name="Miyauchi S."/>
            <person name="Viragh M."/>
            <person name="Kuo A."/>
            <person name="Thoen E."/>
            <person name="Andreopoulos B."/>
            <person name="Lu D."/>
            <person name="Skrede I."/>
            <person name="Drula E."/>
            <person name="Henrissat B."/>
            <person name="Morin E."/>
            <person name="Kohler A."/>
            <person name="Barry K."/>
            <person name="LaButti K."/>
            <person name="Morin E."/>
            <person name="Salamov A."/>
            <person name="Lipzen A."/>
            <person name="Mereny Z."/>
            <person name="Hegedus B."/>
            <person name="Baldrian P."/>
            <person name="Stursova M."/>
            <person name="Weitz H."/>
            <person name="Taylor A."/>
            <person name="Grigoriev I.V."/>
            <person name="Nagy L.G."/>
            <person name="Martin F."/>
            <person name="Kauserud H."/>
        </authorList>
    </citation>
    <scope>NUCLEOTIDE SEQUENCE</scope>
    <source>
        <strain evidence="2">CBHHK200</strain>
    </source>
</reference>
<dbReference type="EMBL" id="JARJCM010000365">
    <property type="protein sequence ID" value="KAJ7018038.1"/>
    <property type="molecule type" value="Genomic_DNA"/>
</dbReference>
<comment type="caution">
    <text evidence="2">The sequence shown here is derived from an EMBL/GenBank/DDBJ whole genome shotgun (WGS) entry which is preliminary data.</text>
</comment>
<protein>
    <submittedName>
        <fullName evidence="2">Uncharacterized protein</fullName>
    </submittedName>
</protein>
<proteinExistence type="predicted"/>
<feature type="compositionally biased region" description="Polar residues" evidence="1">
    <location>
        <begin position="232"/>
        <end position="248"/>
    </location>
</feature>
<gene>
    <name evidence="2" type="ORF">C8F04DRAFT_1330295</name>
</gene>
<evidence type="ECO:0000256" key="1">
    <source>
        <dbReference type="SAM" id="MobiDB-lite"/>
    </source>
</evidence>
<keyword evidence="3" id="KW-1185">Reference proteome</keyword>